<feature type="compositionally biased region" description="Low complexity" evidence="1">
    <location>
        <begin position="43"/>
        <end position="64"/>
    </location>
</feature>
<gene>
    <name evidence="2" type="ORF">B296_00008785</name>
</gene>
<protein>
    <submittedName>
        <fullName evidence="2">Uncharacterized protein</fullName>
    </submittedName>
</protein>
<dbReference type="EMBL" id="AMZH03000133">
    <property type="protein sequence ID" value="RRT85335.1"/>
    <property type="molecule type" value="Genomic_DNA"/>
</dbReference>
<name>A0A427BA11_ENSVE</name>
<evidence type="ECO:0000256" key="1">
    <source>
        <dbReference type="SAM" id="MobiDB-lite"/>
    </source>
</evidence>
<comment type="caution">
    <text evidence="2">The sequence shown here is derived from an EMBL/GenBank/DDBJ whole genome shotgun (WGS) entry which is preliminary data.</text>
</comment>
<feature type="region of interest" description="Disordered" evidence="1">
    <location>
        <begin position="27"/>
        <end position="75"/>
    </location>
</feature>
<proteinExistence type="predicted"/>
<accession>A0A427BA11</accession>
<evidence type="ECO:0000313" key="2">
    <source>
        <dbReference type="EMBL" id="RRT85335.1"/>
    </source>
</evidence>
<sequence>MAAALILRPLLPHQALSNLEAFPRNRLAKGTRNKRHSCRKRSAPALVASASATGATGTADGTNGNERERPSSAAEFGTTDDIKAALYQALTGKEMLVIADISITLYIQGIDRGIFGATSSKKSEIAGLVELLESRNPTPYPTDDLRDKV</sequence>
<dbReference type="AlphaFoldDB" id="A0A427BA11"/>
<evidence type="ECO:0000313" key="3">
    <source>
        <dbReference type="Proteomes" id="UP000287651"/>
    </source>
</evidence>
<reference evidence="2 3" key="1">
    <citation type="journal article" date="2014" name="Agronomy (Basel)">
        <title>A Draft Genome Sequence for Ensete ventricosum, the Drought-Tolerant Tree Against Hunger.</title>
        <authorList>
            <person name="Harrison J."/>
            <person name="Moore K.A."/>
            <person name="Paszkiewicz K."/>
            <person name="Jones T."/>
            <person name="Grant M."/>
            <person name="Ambacheew D."/>
            <person name="Muzemil S."/>
            <person name="Studholme D.J."/>
        </authorList>
    </citation>
    <scope>NUCLEOTIDE SEQUENCE [LARGE SCALE GENOMIC DNA]</scope>
</reference>
<dbReference type="Proteomes" id="UP000287651">
    <property type="component" value="Unassembled WGS sequence"/>
</dbReference>
<organism evidence="2 3">
    <name type="scientific">Ensete ventricosum</name>
    <name type="common">Abyssinian banana</name>
    <name type="synonym">Musa ensete</name>
    <dbReference type="NCBI Taxonomy" id="4639"/>
    <lineage>
        <taxon>Eukaryota</taxon>
        <taxon>Viridiplantae</taxon>
        <taxon>Streptophyta</taxon>
        <taxon>Embryophyta</taxon>
        <taxon>Tracheophyta</taxon>
        <taxon>Spermatophyta</taxon>
        <taxon>Magnoliopsida</taxon>
        <taxon>Liliopsida</taxon>
        <taxon>Zingiberales</taxon>
        <taxon>Musaceae</taxon>
        <taxon>Ensete</taxon>
    </lineage>
</organism>
<feature type="compositionally biased region" description="Basic residues" evidence="1">
    <location>
        <begin position="27"/>
        <end position="42"/>
    </location>
</feature>